<sequence length="263" mass="29969">MWFDNPLLPPLLVLVAIGIAVGYMIGFVDNDVDSASELGIYLAAISIGLTGAVFILQSKTSHEVKDIVKKMDDEKKDRKEYVLRGLVNAFRETRYNLQLMRSELLTLARSNGVNGNKQTIENNWKIINNSGVDRIQFLITLSHDVISTSKLDQIETVKNIMKSEYDSDYNTMSTIVSFLLTQSDYVFRDDLKELRLKMAKEEISKLVSELKSGADENSLSFQRNKRRWESYLYLPTDDEIKNECESKLEATSSEDSTLPDFEP</sequence>
<keyword evidence="1" id="KW-1133">Transmembrane helix</keyword>
<feature type="transmembrane region" description="Helical" evidence="1">
    <location>
        <begin position="38"/>
        <end position="56"/>
    </location>
</feature>
<dbReference type="KEGG" id="ncl:C5F47_05305"/>
<dbReference type="Proteomes" id="UP000509771">
    <property type="component" value="Chromosome"/>
</dbReference>
<keyword evidence="1" id="KW-0812">Transmembrane</keyword>
<dbReference type="RefSeq" id="WP_179360102.1">
    <property type="nucleotide sequence ID" value="NZ_CP026993.1"/>
</dbReference>
<protein>
    <submittedName>
        <fullName evidence="2">Uncharacterized protein</fullName>
    </submittedName>
</protein>
<dbReference type="EMBL" id="CP026993">
    <property type="protein sequence ID" value="QLH03006.1"/>
    <property type="molecule type" value="Genomic_DNA"/>
</dbReference>
<dbReference type="AlphaFoldDB" id="A0A7D5LZF4"/>
<evidence type="ECO:0000313" key="3">
    <source>
        <dbReference type="Proteomes" id="UP000509771"/>
    </source>
</evidence>
<organism evidence="2 3">
    <name type="scientific">Nitrosopumilus cobalaminigenes</name>
    <dbReference type="NCBI Taxonomy" id="1470066"/>
    <lineage>
        <taxon>Archaea</taxon>
        <taxon>Nitrososphaerota</taxon>
        <taxon>Nitrososphaeria</taxon>
        <taxon>Nitrosopumilales</taxon>
        <taxon>Nitrosopumilaceae</taxon>
        <taxon>Nitrosopumilus</taxon>
    </lineage>
</organism>
<reference evidence="2 3" key="1">
    <citation type="submission" date="2018-02" db="EMBL/GenBank/DDBJ databases">
        <title>Complete genome of Nitrosopumilus cobalaminigenes HCA1.</title>
        <authorList>
            <person name="Qin W."/>
            <person name="Zheng Y."/>
            <person name="Stahl D.A."/>
        </authorList>
    </citation>
    <scope>NUCLEOTIDE SEQUENCE [LARGE SCALE GENOMIC DNA]</scope>
    <source>
        <strain evidence="2 3">HCA1</strain>
    </source>
</reference>
<feature type="transmembrane region" description="Helical" evidence="1">
    <location>
        <begin position="7"/>
        <end position="26"/>
    </location>
</feature>
<accession>A0A7D5LZF4</accession>
<name>A0A7D5LZF4_9ARCH</name>
<evidence type="ECO:0000256" key="1">
    <source>
        <dbReference type="SAM" id="Phobius"/>
    </source>
</evidence>
<dbReference type="GeneID" id="56059433"/>
<keyword evidence="3" id="KW-1185">Reference proteome</keyword>
<gene>
    <name evidence="2" type="ORF">C5F47_05305</name>
</gene>
<proteinExistence type="predicted"/>
<evidence type="ECO:0000313" key="2">
    <source>
        <dbReference type="EMBL" id="QLH03006.1"/>
    </source>
</evidence>
<keyword evidence="1" id="KW-0472">Membrane</keyword>